<dbReference type="Proteomes" id="UP000552097">
    <property type="component" value="Unassembled WGS sequence"/>
</dbReference>
<dbReference type="EMBL" id="JACHMO010000001">
    <property type="protein sequence ID" value="MBB5802455.1"/>
    <property type="molecule type" value="Genomic_DNA"/>
</dbReference>
<sequence length="397" mass="43297">MSDLARDYLSLGLRMGRVVDGFVDCWFGDPELKERVDAEPAPDPADLARQAAELLVRLPDSGLDASRTRFLHAQLTALECGAGRMAGRDMPFLTEVETCFGVRVGLGEPDAYAGIHEEISALLPGGGPLTDRVAAFYDRNAVPPDRIGAAVRAVAEELRAKVRAEFPLPADERVEFEVVEGKPWNAFNRYLGGHRSAVAVNAEAGRTIAALPLIATHEAYPGHHTERCLKEAGLVTGLGQIEQTIALVNTPQCLTAEGAAELAVDVVLGPGWGEWTSEVVAGLGLKTDGELVERLLVLVQRLMPARQDAAIMLHDRGASLDEAVDHLERWLLLPRDRAEHIGRFLMDPLWRAYSVTYVEGARLVRAWLAARPEGESAVDRYRVLLEQPLLPADLETC</sequence>
<evidence type="ECO:0000313" key="2">
    <source>
        <dbReference type="Proteomes" id="UP000552097"/>
    </source>
</evidence>
<name>A0A7W9HHS6_9PSEU</name>
<accession>A0A7W9HHS6</accession>
<proteinExistence type="predicted"/>
<evidence type="ECO:0000313" key="1">
    <source>
        <dbReference type="EMBL" id="MBB5802455.1"/>
    </source>
</evidence>
<reference evidence="1 2" key="1">
    <citation type="submission" date="2020-08" db="EMBL/GenBank/DDBJ databases">
        <title>Sequencing the genomes of 1000 actinobacteria strains.</title>
        <authorList>
            <person name="Klenk H.-P."/>
        </authorList>
    </citation>
    <scope>NUCLEOTIDE SEQUENCE [LARGE SCALE GENOMIC DNA]</scope>
    <source>
        <strain evidence="1 2">DSM 45486</strain>
    </source>
</reference>
<comment type="caution">
    <text evidence="1">The sequence shown here is derived from an EMBL/GenBank/DDBJ whole genome shotgun (WGS) entry which is preliminary data.</text>
</comment>
<keyword evidence="2" id="KW-1185">Reference proteome</keyword>
<gene>
    <name evidence="1" type="ORF">F4560_002223</name>
</gene>
<evidence type="ECO:0008006" key="3">
    <source>
        <dbReference type="Google" id="ProtNLM"/>
    </source>
</evidence>
<dbReference type="AlphaFoldDB" id="A0A7W9HHS6"/>
<protein>
    <recommendedName>
        <fullName evidence="3">DUF885 domain-containing protein</fullName>
    </recommendedName>
</protein>
<dbReference type="RefSeq" id="WP_312869087.1">
    <property type="nucleotide sequence ID" value="NZ_JACHMO010000001.1"/>
</dbReference>
<organism evidence="1 2">
    <name type="scientific">Saccharothrix ecbatanensis</name>
    <dbReference type="NCBI Taxonomy" id="1105145"/>
    <lineage>
        <taxon>Bacteria</taxon>
        <taxon>Bacillati</taxon>
        <taxon>Actinomycetota</taxon>
        <taxon>Actinomycetes</taxon>
        <taxon>Pseudonocardiales</taxon>
        <taxon>Pseudonocardiaceae</taxon>
        <taxon>Saccharothrix</taxon>
    </lineage>
</organism>